<gene>
    <name evidence="2" type="ORF">PGLA2088_LOCUS36978</name>
</gene>
<name>A0A813KTA7_POLGL</name>
<evidence type="ECO:0000256" key="1">
    <source>
        <dbReference type="SAM" id="Phobius"/>
    </source>
</evidence>
<evidence type="ECO:0000313" key="2">
    <source>
        <dbReference type="EMBL" id="CAE8712312.1"/>
    </source>
</evidence>
<feature type="transmembrane region" description="Helical" evidence="1">
    <location>
        <begin position="420"/>
        <end position="440"/>
    </location>
</feature>
<feature type="transmembrane region" description="Helical" evidence="1">
    <location>
        <begin position="114"/>
        <end position="133"/>
    </location>
</feature>
<feature type="transmembrane region" description="Helical" evidence="1">
    <location>
        <begin position="322"/>
        <end position="339"/>
    </location>
</feature>
<evidence type="ECO:0008006" key="4">
    <source>
        <dbReference type="Google" id="ProtNLM"/>
    </source>
</evidence>
<feature type="transmembrane region" description="Helical" evidence="1">
    <location>
        <begin position="383"/>
        <end position="408"/>
    </location>
</feature>
<keyword evidence="1" id="KW-1133">Transmembrane helix</keyword>
<feature type="transmembrane region" description="Helical" evidence="1">
    <location>
        <begin position="207"/>
        <end position="228"/>
    </location>
</feature>
<feature type="transmembrane region" description="Helical" evidence="1">
    <location>
        <begin position="288"/>
        <end position="310"/>
    </location>
</feature>
<keyword evidence="1" id="KW-0472">Membrane</keyword>
<feature type="transmembrane region" description="Helical" evidence="1">
    <location>
        <begin position="139"/>
        <end position="157"/>
    </location>
</feature>
<evidence type="ECO:0000313" key="3">
    <source>
        <dbReference type="Proteomes" id="UP000626109"/>
    </source>
</evidence>
<protein>
    <recommendedName>
        <fullName evidence="4">Battenin</fullName>
    </recommendedName>
</protein>
<organism evidence="2 3">
    <name type="scientific">Polarella glacialis</name>
    <name type="common">Dinoflagellate</name>
    <dbReference type="NCBI Taxonomy" id="89957"/>
    <lineage>
        <taxon>Eukaryota</taxon>
        <taxon>Sar</taxon>
        <taxon>Alveolata</taxon>
        <taxon>Dinophyceae</taxon>
        <taxon>Suessiales</taxon>
        <taxon>Suessiaceae</taxon>
        <taxon>Polarella</taxon>
    </lineage>
</organism>
<feature type="non-terminal residue" evidence="2">
    <location>
        <position position="454"/>
    </location>
</feature>
<feature type="transmembrane region" description="Helical" evidence="1">
    <location>
        <begin position="73"/>
        <end position="93"/>
    </location>
</feature>
<feature type="transmembrane region" description="Helical" evidence="1">
    <location>
        <begin position="43"/>
        <end position="61"/>
    </location>
</feature>
<dbReference type="AlphaFoldDB" id="A0A813KTA7"/>
<proteinExistence type="predicted"/>
<dbReference type="Proteomes" id="UP000626109">
    <property type="component" value="Unassembled WGS sequence"/>
</dbReference>
<feature type="transmembrane region" description="Helical" evidence="1">
    <location>
        <begin position="351"/>
        <end position="371"/>
    </location>
</feature>
<comment type="caution">
    <text evidence="2">The sequence shown here is derived from an EMBL/GenBank/DDBJ whole genome shotgun (WGS) entry which is preliminary data.</text>
</comment>
<reference evidence="2" key="1">
    <citation type="submission" date="2021-02" db="EMBL/GenBank/DDBJ databases">
        <authorList>
            <person name="Dougan E. K."/>
            <person name="Rhodes N."/>
            <person name="Thang M."/>
            <person name="Chan C."/>
        </authorList>
    </citation>
    <scope>NUCLEOTIDE SEQUENCE</scope>
</reference>
<keyword evidence="1" id="KW-0812">Transmembrane</keyword>
<dbReference type="EMBL" id="CAJNNW010032305">
    <property type="protein sequence ID" value="CAE8712312.1"/>
    <property type="molecule type" value="Genomic_DNA"/>
</dbReference>
<sequence length="454" mass="48745">PSPGSMQVEGSGQPVVGGPILACQDEDDDLQTDIVLQKRCRRLAAAFGFGQGCCVNIYLSAAGYFGNELHDEFFFVWMCACVYVTPLVVFAFASRFDPYFDSLFGLRAVFQVRLAVSMILGSILVGCLIVATMDVGTTHYLGVLFLGGAIGATAGSVASSSAQFFGVISPDLVPLFFLGQTASGAYVNVAAKLAGFQPGCDHLSVTVFYSSGVVVAVMPGLAFLLNHWRGGLEPAYRRHLRLTPVPSGNSLSGLVGQGMSNSPTRPLTLEDPGQRCTAVNRKVYIKRLAFLCQVFIVGLNISLTPLANVLAHGRYTLGQDVVLLKLLGDFIGRLLFFVIPSPRRLERHLGLVLLLAFLRTPIWVALVVHALSEEPLFGDTALMLMWVPFVVSGACGGSWCQVLAIAAVSPEEKRHVASQMNLAVYLGFLSGVAFAAIYALDSTRSHTELLVLSW</sequence>
<accession>A0A813KTA7</accession>